<dbReference type="AlphaFoldDB" id="A0A5C5XAV2"/>
<evidence type="ECO:0000313" key="2">
    <source>
        <dbReference type="Proteomes" id="UP000316095"/>
    </source>
</evidence>
<keyword evidence="2" id="KW-1185">Reference proteome</keyword>
<gene>
    <name evidence="1" type="ORF">Pan54_04990</name>
</gene>
<reference evidence="1 2" key="1">
    <citation type="submission" date="2019-02" db="EMBL/GenBank/DDBJ databases">
        <title>Deep-cultivation of Planctomycetes and their phenomic and genomic characterization uncovers novel biology.</title>
        <authorList>
            <person name="Wiegand S."/>
            <person name="Jogler M."/>
            <person name="Boedeker C."/>
            <person name="Pinto D."/>
            <person name="Vollmers J."/>
            <person name="Rivas-Marin E."/>
            <person name="Kohn T."/>
            <person name="Peeters S.H."/>
            <person name="Heuer A."/>
            <person name="Rast P."/>
            <person name="Oberbeckmann S."/>
            <person name="Bunk B."/>
            <person name="Jeske O."/>
            <person name="Meyerdierks A."/>
            <person name="Storesund J.E."/>
            <person name="Kallscheuer N."/>
            <person name="Luecker S."/>
            <person name="Lage O.M."/>
            <person name="Pohl T."/>
            <person name="Merkel B.J."/>
            <person name="Hornburger P."/>
            <person name="Mueller R.-W."/>
            <person name="Bruemmer F."/>
            <person name="Labrenz M."/>
            <person name="Spormann A.M."/>
            <person name="Op Den Camp H."/>
            <person name="Overmann J."/>
            <person name="Amann R."/>
            <person name="Jetten M.S.M."/>
            <person name="Mascher T."/>
            <person name="Medema M.H."/>
            <person name="Devos D.P."/>
            <person name="Kaster A.-K."/>
            <person name="Ovreas L."/>
            <person name="Rohde M."/>
            <person name="Galperin M.Y."/>
            <person name="Jogler C."/>
        </authorList>
    </citation>
    <scope>NUCLEOTIDE SEQUENCE [LARGE SCALE GENOMIC DNA]</scope>
    <source>
        <strain evidence="1 2">Pan54</strain>
    </source>
</reference>
<dbReference type="RefSeq" id="WP_165441544.1">
    <property type="nucleotide sequence ID" value="NZ_SJPG01000001.1"/>
</dbReference>
<sequence>MTQTMNLLNLAPEIQEAILFLPRVEQGGDQVTERELREVVGVEDWEGQMRIWR</sequence>
<accession>A0A5C5XAV2</accession>
<protein>
    <submittedName>
        <fullName evidence="1">Uncharacterized protein</fullName>
    </submittedName>
</protein>
<name>A0A5C5XAV2_9PLAN</name>
<proteinExistence type="predicted"/>
<comment type="caution">
    <text evidence="1">The sequence shown here is derived from an EMBL/GenBank/DDBJ whole genome shotgun (WGS) entry which is preliminary data.</text>
</comment>
<evidence type="ECO:0000313" key="1">
    <source>
        <dbReference type="EMBL" id="TWT59789.1"/>
    </source>
</evidence>
<dbReference type="Proteomes" id="UP000316095">
    <property type="component" value="Unassembled WGS sequence"/>
</dbReference>
<organism evidence="1 2">
    <name type="scientific">Rubinisphaera italica</name>
    <dbReference type="NCBI Taxonomy" id="2527969"/>
    <lineage>
        <taxon>Bacteria</taxon>
        <taxon>Pseudomonadati</taxon>
        <taxon>Planctomycetota</taxon>
        <taxon>Planctomycetia</taxon>
        <taxon>Planctomycetales</taxon>
        <taxon>Planctomycetaceae</taxon>
        <taxon>Rubinisphaera</taxon>
    </lineage>
</organism>
<dbReference type="EMBL" id="SJPG01000001">
    <property type="protein sequence ID" value="TWT59789.1"/>
    <property type="molecule type" value="Genomic_DNA"/>
</dbReference>